<comment type="caution">
    <text evidence="1">The sequence shown here is derived from an EMBL/GenBank/DDBJ whole genome shotgun (WGS) entry which is preliminary data.</text>
</comment>
<dbReference type="EMBL" id="VULT01000029">
    <property type="protein sequence ID" value="MSS18682.1"/>
    <property type="molecule type" value="Genomic_DNA"/>
</dbReference>
<name>A0A6L5XGV3_9BACT</name>
<organism evidence="1 2">
    <name type="scientific">Sodaliphilus pleomorphus</name>
    <dbReference type="NCBI Taxonomy" id="2606626"/>
    <lineage>
        <taxon>Bacteria</taxon>
        <taxon>Pseudomonadati</taxon>
        <taxon>Bacteroidota</taxon>
        <taxon>Bacteroidia</taxon>
        <taxon>Bacteroidales</taxon>
        <taxon>Muribaculaceae</taxon>
        <taxon>Sodaliphilus</taxon>
    </lineage>
</organism>
<dbReference type="RefSeq" id="WP_154328092.1">
    <property type="nucleotide sequence ID" value="NZ_CP045696.1"/>
</dbReference>
<dbReference type="Proteomes" id="UP000483362">
    <property type="component" value="Unassembled WGS sequence"/>
</dbReference>
<reference evidence="1 2" key="1">
    <citation type="submission" date="2019-08" db="EMBL/GenBank/DDBJ databases">
        <title>In-depth cultivation of the pig gut microbiome towards novel bacterial diversity and tailored functional studies.</title>
        <authorList>
            <person name="Wylensek D."/>
            <person name="Hitch T.C.A."/>
            <person name="Clavel T."/>
        </authorList>
    </citation>
    <scope>NUCLEOTIDE SEQUENCE [LARGE SCALE GENOMIC DNA]</scope>
    <source>
        <strain evidence="1 2">Oil-RF-744-WCA-WT-10</strain>
    </source>
</reference>
<sequence length="100" mass="11293">MNRQDYLDTLDTFIHDPQSVGFDENIIPVAMWLRGFMPGDDDHSPDNKSSMMIRALLGDIVDVSLNEVSRLMVLNGYSLNRSSANPEWMLQPIGEVPDPE</sequence>
<evidence type="ECO:0000313" key="1">
    <source>
        <dbReference type="EMBL" id="MSS18682.1"/>
    </source>
</evidence>
<proteinExistence type="predicted"/>
<gene>
    <name evidence="1" type="ORF">FYJ29_13085</name>
</gene>
<protein>
    <submittedName>
        <fullName evidence="1">Uncharacterized protein</fullName>
    </submittedName>
</protein>
<evidence type="ECO:0000313" key="2">
    <source>
        <dbReference type="Proteomes" id="UP000483362"/>
    </source>
</evidence>
<accession>A0A6L5XGV3</accession>
<keyword evidence="2" id="KW-1185">Reference proteome</keyword>
<dbReference type="AlphaFoldDB" id="A0A6L5XGV3"/>